<evidence type="ECO:0000256" key="7">
    <source>
        <dbReference type="ARBA" id="ARBA00022801"/>
    </source>
</evidence>
<feature type="transmembrane region" description="Helical" evidence="13">
    <location>
        <begin position="180"/>
        <end position="197"/>
    </location>
</feature>
<name>A0A915L015_ROMCU</name>
<keyword evidence="7" id="KW-0378">Hydrolase</keyword>
<evidence type="ECO:0000256" key="1">
    <source>
        <dbReference type="ARBA" id="ARBA00004477"/>
    </source>
</evidence>
<dbReference type="GO" id="GO:0004346">
    <property type="term" value="F:glucose-6-phosphatase activity"/>
    <property type="evidence" value="ECO:0007669"/>
    <property type="project" value="UniProtKB-EC"/>
</dbReference>
<keyword evidence="8" id="KW-0256">Endoplasmic reticulum</keyword>
<evidence type="ECO:0000259" key="14">
    <source>
        <dbReference type="SMART" id="SM00014"/>
    </source>
</evidence>
<evidence type="ECO:0000256" key="5">
    <source>
        <dbReference type="ARBA" id="ARBA00022432"/>
    </source>
</evidence>
<dbReference type="PANTHER" id="PTHR12591:SF0">
    <property type="entry name" value="FI19814P1"/>
    <property type="match status" value="1"/>
</dbReference>
<evidence type="ECO:0000256" key="9">
    <source>
        <dbReference type="ARBA" id="ARBA00022989"/>
    </source>
</evidence>
<dbReference type="InterPro" id="IPR036938">
    <property type="entry name" value="PAP2/HPO_sf"/>
</dbReference>
<keyword evidence="5" id="KW-0312">Gluconeogenesis</keyword>
<feature type="transmembrane region" description="Helical" evidence="13">
    <location>
        <begin position="294"/>
        <end position="313"/>
    </location>
</feature>
<keyword evidence="9 13" id="KW-1133">Transmembrane helix</keyword>
<keyword evidence="15" id="KW-1185">Reference proteome</keyword>
<evidence type="ECO:0000256" key="2">
    <source>
        <dbReference type="ARBA" id="ARBA00004742"/>
    </source>
</evidence>
<feature type="active site" description="Proton donor" evidence="11">
    <location>
        <position position="123"/>
    </location>
</feature>
<comment type="similarity">
    <text evidence="3">Belongs to the glucose-6-phosphatase family.</text>
</comment>
<dbReference type="GO" id="GO:0005789">
    <property type="term" value="C:endoplasmic reticulum membrane"/>
    <property type="evidence" value="ECO:0007669"/>
    <property type="project" value="UniProtKB-SubCell"/>
</dbReference>
<organism evidence="15 16">
    <name type="scientific">Romanomermis culicivorax</name>
    <name type="common">Nematode worm</name>
    <dbReference type="NCBI Taxonomy" id="13658"/>
    <lineage>
        <taxon>Eukaryota</taxon>
        <taxon>Metazoa</taxon>
        <taxon>Ecdysozoa</taxon>
        <taxon>Nematoda</taxon>
        <taxon>Enoplea</taxon>
        <taxon>Dorylaimia</taxon>
        <taxon>Mermithida</taxon>
        <taxon>Mermithoidea</taxon>
        <taxon>Mermithidae</taxon>
        <taxon>Romanomermis</taxon>
    </lineage>
</organism>
<feature type="transmembrane region" description="Helical" evidence="13">
    <location>
        <begin position="152"/>
        <end position="174"/>
    </location>
</feature>
<feature type="binding site" evidence="12">
    <location>
        <position position="89"/>
    </location>
    <ligand>
        <name>substrate</name>
    </ligand>
</feature>
<dbReference type="PANTHER" id="PTHR12591">
    <property type="entry name" value="GLUCOSE-6-PHOSPHATASE"/>
    <property type="match status" value="1"/>
</dbReference>
<feature type="binding site" evidence="12">
    <location>
        <position position="171"/>
    </location>
    <ligand>
        <name>substrate</name>
    </ligand>
</feature>
<reference evidence="16" key="1">
    <citation type="submission" date="2022-11" db="UniProtKB">
        <authorList>
            <consortium name="WormBaseParasite"/>
        </authorList>
    </citation>
    <scope>IDENTIFICATION</scope>
</reference>
<dbReference type="PIRSF" id="PIRSF000905">
    <property type="entry name" value="Glucose-6-phosphatase"/>
    <property type="match status" value="1"/>
</dbReference>
<dbReference type="InterPro" id="IPR000326">
    <property type="entry name" value="PAP2/HPO"/>
</dbReference>
<feature type="domain" description="Phosphatidic acid phosphatase type 2/haloperoxidase" evidence="14">
    <location>
        <begin position="64"/>
        <end position="197"/>
    </location>
</feature>
<dbReference type="WBParaSite" id="nRc.2.0.1.t44528-RA">
    <property type="protein sequence ID" value="nRc.2.0.1.t44528-RA"/>
    <property type="gene ID" value="nRc.2.0.1.g44528"/>
</dbReference>
<dbReference type="SMART" id="SM00014">
    <property type="entry name" value="acidPPc"/>
    <property type="match status" value="1"/>
</dbReference>
<comment type="pathway">
    <text evidence="2">Carbohydrate biosynthesis; gluconeogenesis.</text>
</comment>
<dbReference type="InterPro" id="IPR016275">
    <property type="entry name" value="Glucose-6-phosphatase"/>
</dbReference>
<evidence type="ECO:0000256" key="10">
    <source>
        <dbReference type="ARBA" id="ARBA00023136"/>
    </source>
</evidence>
<evidence type="ECO:0000256" key="3">
    <source>
        <dbReference type="ARBA" id="ARBA00009266"/>
    </source>
</evidence>
<evidence type="ECO:0000256" key="4">
    <source>
        <dbReference type="ARBA" id="ARBA00012634"/>
    </source>
</evidence>
<dbReference type="Pfam" id="PF01569">
    <property type="entry name" value="PAP2"/>
    <property type="match status" value="1"/>
</dbReference>
<protein>
    <recommendedName>
        <fullName evidence="4">glucose-6-phosphatase</fullName>
        <ecNumber evidence="4">3.1.3.9</ecNumber>
    </recommendedName>
</protein>
<evidence type="ECO:0000313" key="15">
    <source>
        <dbReference type="Proteomes" id="UP000887565"/>
    </source>
</evidence>
<proteinExistence type="inferred from homology"/>
<dbReference type="Gene3D" id="1.20.144.10">
    <property type="entry name" value="Phosphatidic acid phosphatase type 2/haloperoxidase"/>
    <property type="match status" value="1"/>
</dbReference>
<accession>A0A915L015</accession>
<dbReference type="Proteomes" id="UP000887565">
    <property type="component" value="Unplaced"/>
</dbReference>
<evidence type="ECO:0000256" key="12">
    <source>
        <dbReference type="PIRSR" id="PIRSR000905-2"/>
    </source>
</evidence>
<feature type="transmembrane region" description="Helical" evidence="13">
    <location>
        <begin position="209"/>
        <end position="230"/>
    </location>
</feature>
<keyword evidence="6 13" id="KW-0812">Transmembrane</keyword>
<dbReference type="SUPFAM" id="SSF48317">
    <property type="entry name" value="Acid phosphatase/Vanadium-dependent haloperoxidase"/>
    <property type="match status" value="1"/>
</dbReference>
<keyword evidence="10 13" id="KW-0472">Membrane</keyword>
<feature type="transmembrane region" description="Helical" evidence="13">
    <location>
        <begin position="48"/>
        <end position="69"/>
    </location>
</feature>
<dbReference type="EC" id="3.1.3.9" evidence="4"/>
<evidence type="ECO:0000256" key="6">
    <source>
        <dbReference type="ARBA" id="ARBA00022692"/>
    </source>
</evidence>
<evidence type="ECO:0000256" key="8">
    <source>
        <dbReference type="ARBA" id="ARBA00022824"/>
    </source>
</evidence>
<feature type="active site" description="Nucleophile" evidence="11">
    <location>
        <position position="177"/>
    </location>
</feature>
<dbReference type="AlphaFoldDB" id="A0A915L015"/>
<evidence type="ECO:0000313" key="16">
    <source>
        <dbReference type="WBParaSite" id="nRc.2.0.1.t44528-RA"/>
    </source>
</evidence>
<comment type="subcellular location">
    <subcellularLocation>
        <location evidence="1">Endoplasmic reticulum membrane</location>
        <topology evidence="1">Multi-pass membrane protein</topology>
    </subcellularLocation>
</comment>
<dbReference type="GO" id="GO:0051156">
    <property type="term" value="P:glucose 6-phosphate metabolic process"/>
    <property type="evidence" value="ECO:0007669"/>
    <property type="project" value="TreeGrafter"/>
</dbReference>
<feature type="transmembrane region" description="Helical" evidence="13">
    <location>
        <begin position="319"/>
        <end position="339"/>
    </location>
</feature>
<feature type="transmembrane region" description="Helical" evidence="13">
    <location>
        <begin position="124"/>
        <end position="145"/>
    </location>
</feature>
<sequence>MISDFLTSPMDATHRYGVYFILWLQGVLPESQGEQMVSITRLGDPDFLILYIFPLISAINGNLFIRVVLTTALVDMLNNILKWVLRGERPYWWVHECSNNSDLLSLKQYALTCETGPGSPSGHAMLTSAIWYIILWAYTRCVVLYSKKRTTLTISIWTLYLTLFSLVSVSRLFIAAHFPHQVIAGGISGLAVGWYFTKIPILRFEPERFLQILAGMAFFAFVVYSGLIIFGIDPSWSIQHAQKWCENPKWIHLSTTPLSSLFRDSGAVVGLALARWWEPDLVSNLFMHRDGREIVTALISFVCVQICAFFPLFSPNLLVYYLCVFSKYVLISFVAIAIVPKIVKISMNLKEFPITQETKIKEIVELTKRRRKLTVGF</sequence>
<evidence type="ECO:0000256" key="13">
    <source>
        <dbReference type="SAM" id="Phobius"/>
    </source>
</evidence>
<dbReference type="GO" id="GO:0006094">
    <property type="term" value="P:gluconeogenesis"/>
    <property type="evidence" value="ECO:0007669"/>
    <property type="project" value="UniProtKB-KW"/>
</dbReference>
<evidence type="ECO:0000256" key="11">
    <source>
        <dbReference type="PIRSR" id="PIRSR000905-1"/>
    </source>
</evidence>